<protein>
    <recommendedName>
        <fullName evidence="2">DNAJ-containing protein X-domain domain-containing protein</fullName>
    </recommendedName>
</protein>
<dbReference type="CDD" id="cd06257">
    <property type="entry name" value="DnaJ"/>
    <property type="match status" value="1"/>
</dbReference>
<dbReference type="InterPro" id="IPR052423">
    <property type="entry name" value="EMIR"/>
</dbReference>
<dbReference type="EMBL" id="OU466861">
    <property type="protein sequence ID" value="CAH2067625.1"/>
    <property type="molecule type" value="Genomic_DNA"/>
</dbReference>
<feature type="region of interest" description="Disordered" evidence="1">
    <location>
        <begin position="293"/>
        <end position="376"/>
    </location>
</feature>
<feature type="domain" description="DNAJ-containing protein X-domain" evidence="2">
    <location>
        <begin position="113"/>
        <end position="301"/>
    </location>
</feature>
<dbReference type="InterPro" id="IPR001623">
    <property type="entry name" value="DnaJ_domain"/>
</dbReference>
<name>A0AAU9SP17_THLAR</name>
<dbReference type="InterPro" id="IPR026894">
    <property type="entry name" value="DnaJ_X"/>
</dbReference>
<proteinExistence type="predicted"/>
<reference evidence="3 4" key="1">
    <citation type="submission" date="2022-03" db="EMBL/GenBank/DDBJ databases">
        <authorList>
            <person name="Nunn A."/>
            <person name="Chopra R."/>
            <person name="Nunn A."/>
            <person name="Contreras Garrido A."/>
        </authorList>
    </citation>
    <scope>NUCLEOTIDE SEQUENCE [LARGE SCALE GENOMIC DNA]</scope>
</reference>
<evidence type="ECO:0000259" key="2">
    <source>
        <dbReference type="Pfam" id="PF14308"/>
    </source>
</evidence>
<accession>A0AAU9SP17</accession>
<gene>
    <name evidence="3" type="ORF">TAV2_LOCUS16315</name>
</gene>
<feature type="compositionally biased region" description="Basic and acidic residues" evidence="1">
    <location>
        <begin position="296"/>
        <end position="319"/>
    </location>
</feature>
<dbReference type="AlphaFoldDB" id="A0AAU9SP17"/>
<dbReference type="SUPFAM" id="SSF46565">
    <property type="entry name" value="Chaperone J-domain"/>
    <property type="match status" value="1"/>
</dbReference>
<evidence type="ECO:0000313" key="4">
    <source>
        <dbReference type="Proteomes" id="UP000836841"/>
    </source>
</evidence>
<keyword evidence="4" id="KW-1185">Reference proteome</keyword>
<dbReference type="InterPro" id="IPR036869">
    <property type="entry name" value="J_dom_sf"/>
</dbReference>
<dbReference type="Gene3D" id="1.10.287.110">
    <property type="entry name" value="DnaJ domain"/>
    <property type="match status" value="1"/>
</dbReference>
<dbReference type="Pfam" id="PF14308">
    <property type="entry name" value="DnaJ-X"/>
    <property type="match status" value="1"/>
</dbReference>
<evidence type="ECO:0000313" key="3">
    <source>
        <dbReference type="EMBL" id="CAH2067625.1"/>
    </source>
</evidence>
<sequence>MVKETEYYDVLGVIPTATEAEIKKAYYIKVLGEAYQVLSDSGQRQAYDACGKSGISTDAIIDPAAIFAMLFGSELFEGYIGQLAMASMASLDIFSEGDQFDTKKIQEKMKNVQKEREDRLAQILKDRLNEYVLNKDEFISNAEAEMLRLSNAAYGVDMLNTIGYIYVRQAAKELGKKAIYLGVPFIAEWFRNKGHFIKSQLTAATGAFALFQLQEEMKRQLNAEGNYTEEELEEYLQSHKRVMIDSLWKLNVADIEATLSRVCQLVLQDPEAKREELRARARGLKTLGRIFQKAKTASESDPIARTEPQKLNENERGYDDGASTSPESSEASHSISGSQEPKSPYVEEPKLGDEQFKFHFPRPAPPPGAEKHTGYD</sequence>
<feature type="compositionally biased region" description="Basic and acidic residues" evidence="1">
    <location>
        <begin position="345"/>
        <end position="357"/>
    </location>
</feature>
<dbReference type="PANTHER" id="PTHR44094:SF17">
    <property type="entry name" value="CHAPERONE PROTEIN DNAJ 10"/>
    <property type="match status" value="1"/>
</dbReference>
<organism evidence="3 4">
    <name type="scientific">Thlaspi arvense</name>
    <name type="common">Field penny-cress</name>
    <dbReference type="NCBI Taxonomy" id="13288"/>
    <lineage>
        <taxon>Eukaryota</taxon>
        <taxon>Viridiplantae</taxon>
        <taxon>Streptophyta</taxon>
        <taxon>Embryophyta</taxon>
        <taxon>Tracheophyta</taxon>
        <taxon>Spermatophyta</taxon>
        <taxon>Magnoliopsida</taxon>
        <taxon>eudicotyledons</taxon>
        <taxon>Gunneridae</taxon>
        <taxon>Pentapetalae</taxon>
        <taxon>rosids</taxon>
        <taxon>malvids</taxon>
        <taxon>Brassicales</taxon>
        <taxon>Brassicaceae</taxon>
        <taxon>Thlaspideae</taxon>
        <taxon>Thlaspi</taxon>
    </lineage>
</organism>
<dbReference type="Proteomes" id="UP000836841">
    <property type="component" value="Chromosome 5"/>
</dbReference>
<evidence type="ECO:0000256" key="1">
    <source>
        <dbReference type="SAM" id="MobiDB-lite"/>
    </source>
</evidence>
<dbReference type="PANTHER" id="PTHR44094">
    <property type="entry name" value="DNAJ HEAT SHOCK N-TERMINAL DOMAIN-CONTAINING PROTEIN"/>
    <property type="match status" value="1"/>
</dbReference>
<feature type="compositionally biased region" description="Low complexity" evidence="1">
    <location>
        <begin position="323"/>
        <end position="340"/>
    </location>
</feature>